<protein>
    <submittedName>
        <fullName evidence="2">Uncharacterized protein</fullName>
    </submittedName>
</protein>
<feature type="compositionally biased region" description="Polar residues" evidence="1">
    <location>
        <begin position="63"/>
        <end position="73"/>
    </location>
</feature>
<feature type="region of interest" description="Disordered" evidence="1">
    <location>
        <begin position="1"/>
        <end position="113"/>
    </location>
</feature>
<reference evidence="2 3" key="1">
    <citation type="submission" date="2024-05" db="EMBL/GenBank/DDBJ databases">
        <title>A draft genome resource for the thread blight pathogen Marasmius tenuissimus strain MS-2.</title>
        <authorList>
            <person name="Yulfo-Soto G.E."/>
            <person name="Baruah I.K."/>
            <person name="Amoako-Attah I."/>
            <person name="Bukari Y."/>
            <person name="Meinhardt L.W."/>
            <person name="Bailey B.A."/>
            <person name="Cohen S.P."/>
        </authorList>
    </citation>
    <scope>NUCLEOTIDE SEQUENCE [LARGE SCALE GENOMIC DNA]</scope>
    <source>
        <strain evidence="2 3">MS-2</strain>
    </source>
</reference>
<sequence>MCPKDAPSMGAFTGNDSTNESVDDSRSCLAFADEYPSTSNDQQPLLQPPPPVPRRQGHGYMTSAASDVPNSTHPHVISVSPMPMDAESIPSTDEYSQNQDPPHHHHHQAAHASYTPQHRLSYLGFIEFALPDGGVYYIHTTRRVVVDSDLRKEGRADDVHRYLNVGFDSAVWNNHTGCAEPGWELWLKEIERPKKKKPMVKGKKAKAKGKARMTDLTGDEEPVEFTRYWVDHKGRRIIVDPDTVPGYRGNVDDGEFAYFLLPS</sequence>
<name>A0ABR3A6W2_9AGAR</name>
<gene>
    <name evidence="2" type="ORF">AAF712_003368</name>
</gene>
<comment type="caution">
    <text evidence="2">The sequence shown here is derived from an EMBL/GenBank/DDBJ whole genome shotgun (WGS) entry which is preliminary data.</text>
</comment>
<feature type="compositionally biased region" description="Polar residues" evidence="1">
    <location>
        <begin position="89"/>
        <end position="100"/>
    </location>
</feature>
<evidence type="ECO:0000313" key="3">
    <source>
        <dbReference type="Proteomes" id="UP001437256"/>
    </source>
</evidence>
<keyword evidence="3" id="KW-1185">Reference proteome</keyword>
<evidence type="ECO:0000256" key="1">
    <source>
        <dbReference type="SAM" id="MobiDB-lite"/>
    </source>
</evidence>
<accession>A0ABR3A6W2</accession>
<organism evidence="2 3">
    <name type="scientific">Marasmius tenuissimus</name>
    <dbReference type="NCBI Taxonomy" id="585030"/>
    <lineage>
        <taxon>Eukaryota</taxon>
        <taxon>Fungi</taxon>
        <taxon>Dikarya</taxon>
        <taxon>Basidiomycota</taxon>
        <taxon>Agaricomycotina</taxon>
        <taxon>Agaricomycetes</taxon>
        <taxon>Agaricomycetidae</taxon>
        <taxon>Agaricales</taxon>
        <taxon>Marasmiineae</taxon>
        <taxon>Marasmiaceae</taxon>
        <taxon>Marasmius</taxon>
    </lineage>
</organism>
<proteinExistence type="predicted"/>
<dbReference type="Proteomes" id="UP001437256">
    <property type="component" value="Unassembled WGS sequence"/>
</dbReference>
<dbReference type="EMBL" id="JBBXMP010000011">
    <property type="protein sequence ID" value="KAL0069705.1"/>
    <property type="molecule type" value="Genomic_DNA"/>
</dbReference>
<evidence type="ECO:0000313" key="2">
    <source>
        <dbReference type="EMBL" id="KAL0069705.1"/>
    </source>
</evidence>